<feature type="domain" description="NADP-dependent oxidoreductase" evidence="1">
    <location>
        <begin position="2"/>
        <end position="124"/>
    </location>
</feature>
<evidence type="ECO:0000259" key="1">
    <source>
        <dbReference type="Pfam" id="PF00248"/>
    </source>
</evidence>
<sequence length="137" mass="15915">MIGVSNFSICDLQLMKNTRVYPMVNQIELSPFFRREKLVQYCIENKIIIEAHSSLTRGNKLGDPLITNIAKKNNISTAQVLIKWALQNNYIVLPRSQNPLHIKENISMQHIKLSMEDMAILNNLEDKFILFPKFEKI</sequence>
<accession>A0A3G5A1H0</accession>
<evidence type="ECO:0000313" key="2">
    <source>
        <dbReference type="EMBL" id="AYV80970.1"/>
    </source>
</evidence>
<dbReference type="Pfam" id="PF00248">
    <property type="entry name" value="Aldo_ket_red"/>
    <property type="match status" value="1"/>
</dbReference>
<dbReference type="Gene3D" id="3.20.20.100">
    <property type="entry name" value="NADP-dependent oxidoreductase domain"/>
    <property type="match status" value="1"/>
</dbReference>
<dbReference type="PANTHER" id="PTHR43827:SF13">
    <property type="entry name" value="ALDO_KETO REDUCTASE FAMILY PROTEIN"/>
    <property type="match status" value="1"/>
</dbReference>
<dbReference type="PRINTS" id="PR00069">
    <property type="entry name" value="ALDKETRDTASE"/>
</dbReference>
<gene>
    <name evidence="2" type="ORF">Harvfovirus12_6</name>
</gene>
<dbReference type="PANTHER" id="PTHR43827">
    <property type="entry name" value="2,5-DIKETO-D-GLUCONIC ACID REDUCTASE"/>
    <property type="match status" value="1"/>
</dbReference>
<proteinExistence type="predicted"/>
<reference evidence="2" key="1">
    <citation type="submission" date="2018-10" db="EMBL/GenBank/DDBJ databases">
        <title>Hidden diversity of soil giant viruses.</title>
        <authorList>
            <person name="Schulz F."/>
            <person name="Alteio L."/>
            <person name="Goudeau D."/>
            <person name="Ryan E.M."/>
            <person name="Malmstrom R.R."/>
            <person name="Blanchard J."/>
            <person name="Woyke T."/>
        </authorList>
    </citation>
    <scope>NUCLEOTIDE SEQUENCE</scope>
    <source>
        <strain evidence="2">HAV1</strain>
    </source>
</reference>
<organism evidence="2">
    <name type="scientific">Harvfovirus sp</name>
    <dbReference type="NCBI Taxonomy" id="2487768"/>
    <lineage>
        <taxon>Viruses</taxon>
        <taxon>Varidnaviria</taxon>
        <taxon>Bamfordvirae</taxon>
        <taxon>Nucleocytoviricota</taxon>
        <taxon>Megaviricetes</taxon>
        <taxon>Imitervirales</taxon>
        <taxon>Mimiviridae</taxon>
        <taxon>Klosneuvirinae</taxon>
    </lineage>
</organism>
<dbReference type="EMBL" id="MK072254">
    <property type="protein sequence ID" value="AYV80970.1"/>
    <property type="molecule type" value="Genomic_DNA"/>
</dbReference>
<dbReference type="SUPFAM" id="SSF51430">
    <property type="entry name" value="NAD(P)-linked oxidoreductase"/>
    <property type="match status" value="1"/>
</dbReference>
<name>A0A3G5A1H0_9VIRU</name>
<dbReference type="GO" id="GO:0016491">
    <property type="term" value="F:oxidoreductase activity"/>
    <property type="evidence" value="ECO:0007669"/>
    <property type="project" value="InterPro"/>
</dbReference>
<dbReference type="InterPro" id="IPR036812">
    <property type="entry name" value="NAD(P)_OxRdtase_dom_sf"/>
</dbReference>
<protein>
    <submittedName>
        <fullName evidence="2">Glyoxal reductase</fullName>
    </submittedName>
</protein>
<dbReference type="InterPro" id="IPR023210">
    <property type="entry name" value="NADP_OxRdtase_dom"/>
</dbReference>
<dbReference type="InterPro" id="IPR020471">
    <property type="entry name" value="AKR"/>
</dbReference>